<dbReference type="PATRIC" id="fig|1615673.3.peg.4900"/>
<dbReference type="AlphaFoldDB" id="A0A0R3ABU8"/>
<proteinExistence type="predicted"/>
<feature type="signal peptide" evidence="1">
    <location>
        <begin position="1"/>
        <end position="25"/>
    </location>
</feature>
<reference evidence="2 3" key="1">
    <citation type="submission" date="2015-02" db="EMBL/GenBank/DDBJ databases">
        <title>Two Pseudomonas sp. nov., isolated from raw milk.</title>
        <authorList>
            <person name="Wenning M."/>
            <person name="von Neubeck M."/>
            <person name="Huptas C."/>
            <person name="Scherer S."/>
        </authorList>
    </citation>
    <scope>NUCLEOTIDE SEQUENCE [LARGE SCALE GENOMIC DNA]</scope>
    <source>
        <strain evidence="2 3">DSM 29164</strain>
    </source>
</reference>
<sequence length="144" mass="15948">MKTLLKPLLASVLLFSTLVSGGLHAQASTSGKPVAISADNAVLLTVFLKHDQSRNLNEIRTKLTEQELFKVFPPEGVEIVSWTIAMGIGHVIVLRFPASRLREVNLAIERSAWGPFRTEFFPTYDYMDIVAAEQSKVRKPAPAK</sequence>
<keyword evidence="1" id="KW-0732">Signal</keyword>
<feature type="chain" id="PRO_5006431431" evidence="1">
    <location>
        <begin position="26"/>
        <end position="144"/>
    </location>
</feature>
<name>A0A0R3ABU8_9PSED</name>
<accession>A0A0R3ABU8</accession>
<dbReference type="GeneID" id="86980953"/>
<gene>
    <name evidence="2" type="ORF">TX23_18895</name>
</gene>
<evidence type="ECO:0000256" key="1">
    <source>
        <dbReference type="SAM" id="SignalP"/>
    </source>
</evidence>
<evidence type="ECO:0000313" key="2">
    <source>
        <dbReference type="EMBL" id="KRP70709.1"/>
    </source>
</evidence>
<dbReference type="Proteomes" id="UP000050852">
    <property type="component" value="Unassembled WGS sequence"/>
</dbReference>
<dbReference type="OrthoDB" id="767859at2"/>
<dbReference type="EMBL" id="JYLN01000007">
    <property type="protein sequence ID" value="KRP70709.1"/>
    <property type="molecule type" value="Genomic_DNA"/>
</dbReference>
<organism evidence="2 3">
    <name type="scientific">Pseudomonas paralactis</name>
    <dbReference type="NCBI Taxonomy" id="1615673"/>
    <lineage>
        <taxon>Bacteria</taxon>
        <taxon>Pseudomonadati</taxon>
        <taxon>Pseudomonadota</taxon>
        <taxon>Gammaproteobacteria</taxon>
        <taxon>Pseudomonadales</taxon>
        <taxon>Pseudomonadaceae</taxon>
        <taxon>Pseudomonas</taxon>
    </lineage>
</organism>
<protein>
    <submittedName>
        <fullName evidence="2">Uncharacterized protein</fullName>
    </submittedName>
</protein>
<comment type="caution">
    <text evidence="2">The sequence shown here is derived from an EMBL/GenBank/DDBJ whole genome shotgun (WGS) entry which is preliminary data.</text>
</comment>
<evidence type="ECO:0000313" key="3">
    <source>
        <dbReference type="Proteomes" id="UP000050852"/>
    </source>
</evidence>
<dbReference type="RefSeq" id="WP_054921314.1">
    <property type="nucleotide sequence ID" value="NZ_JABWQI010000013.1"/>
</dbReference>